<dbReference type="InterPro" id="IPR002016">
    <property type="entry name" value="Haem_peroxidase"/>
</dbReference>
<dbReference type="GO" id="GO:0004601">
    <property type="term" value="F:peroxidase activity"/>
    <property type="evidence" value="ECO:0007669"/>
    <property type="project" value="InterPro"/>
</dbReference>
<gene>
    <name evidence="2" type="ORF">B0H63DRAFT_439418</name>
</gene>
<dbReference type="GO" id="GO:0020037">
    <property type="term" value="F:heme binding"/>
    <property type="evidence" value="ECO:0007669"/>
    <property type="project" value="InterPro"/>
</dbReference>
<reference evidence="2" key="1">
    <citation type="journal article" date="2023" name="Mol. Phylogenet. Evol.">
        <title>Genome-scale phylogeny and comparative genomics of the fungal order Sordariales.</title>
        <authorList>
            <person name="Hensen N."/>
            <person name="Bonometti L."/>
            <person name="Westerberg I."/>
            <person name="Brannstrom I.O."/>
            <person name="Guillou S."/>
            <person name="Cros-Aarteil S."/>
            <person name="Calhoun S."/>
            <person name="Haridas S."/>
            <person name="Kuo A."/>
            <person name="Mondo S."/>
            <person name="Pangilinan J."/>
            <person name="Riley R."/>
            <person name="LaButti K."/>
            <person name="Andreopoulos B."/>
            <person name="Lipzen A."/>
            <person name="Chen C."/>
            <person name="Yan M."/>
            <person name="Daum C."/>
            <person name="Ng V."/>
            <person name="Clum A."/>
            <person name="Steindorff A."/>
            <person name="Ohm R.A."/>
            <person name="Martin F."/>
            <person name="Silar P."/>
            <person name="Natvig D.O."/>
            <person name="Lalanne C."/>
            <person name="Gautier V."/>
            <person name="Ament-Velasquez S.L."/>
            <person name="Kruys A."/>
            <person name="Hutchinson M.I."/>
            <person name="Powell A.J."/>
            <person name="Barry K."/>
            <person name="Miller A.N."/>
            <person name="Grigoriev I.V."/>
            <person name="Debuchy R."/>
            <person name="Gladieux P."/>
            <person name="Hiltunen Thoren M."/>
            <person name="Johannesson H."/>
        </authorList>
    </citation>
    <scope>NUCLEOTIDE SEQUENCE</scope>
    <source>
        <strain evidence="2">CBS 232.78</strain>
    </source>
</reference>
<evidence type="ECO:0000313" key="2">
    <source>
        <dbReference type="EMBL" id="KAK3372281.1"/>
    </source>
</evidence>
<dbReference type="EMBL" id="JAULSW010000008">
    <property type="protein sequence ID" value="KAK3372281.1"/>
    <property type="molecule type" value="Genomic_DNA"/>
</dbReference>
<evidence type="ECO:0000259" key="1">
    <source>
        <dbReference type="PROSITE" id="PS50873"/>
    </source>
</evidence>
<feature type="domain" description="Plant heme peroxidase family profile" evidence="1">
    <location>
        <begin position="58"/>
        <end position="283"/>
    </location>
</feature>
<evidence type="ECO:0000313" key="3">
    <source>
        <dbReference type="Proteomes" id="UP001285441"/>
    </source>
</evidence>
<organism evidence="2 3">
    <name type="scientific">Podospora didyma</name>
    <dbReference type="NCBI Taxonomy" id="330526"/>
    <lineage>
        <taxon>Eukaryota</taxon>
        <taxon>Fungi</taxon>
        <taxon>Dikarya</taxon>
        <taxon>Ascomycota</taxon>
        <taxon>Pezizomycotina</taxon>
        <taxon>Sordariomycetes</taxon>
        <taxon>Sordariomycetidae</taxon>
        <taxon>Sordariales</taxon>
        <taxon>Podosporaceae</taxon>
        <taxon>Podospora</taxon>
    </lineage>
</organism>
<name>A0AAE0N6A5_9PEZI</name>
<dbReference type="Pfam" id="PF10042">
    <property type="entry name" value="DUF2278"/>
    <property type="match status" value="1"/>
</dbReference>
<dbReference type="InterPro" id="IPR019268">
    <property type="entry name" value="DUF2278"/>
</dbReference>
<reference evidence="2" key="2">
    <citation type="submission" date="2023-06" db="EMBL/GenBank/DDBJ databases">
        <authorList>
            <consortium name="Lawrence Berkeley National Laboratory"/>
            <person name="Haridas S."/>
            <person name="Hensen N."/>
            <person name="Bonometti L."/>
            <person name="Westerberg I."/>
            <person name="Brannstrom I.O."/>
            <person name="Guillou S."/>
            <person name="Cros-Aarteil S."/>
            <person name="Calhoun S."/>
            <person name="Kuo A."/>
            <person name="Mondo S."/>
            <person name="Pangilinan J."/>
            <person name="Riley R."/>
            <person name="LaButti K."/>
            <person name="Andreopoulos B."/>
            <person name="Lipzen A."/>
            <person name="Chen C."/>
            <person name="Yanf M."/>
            <person name="Daum C."/>
            <person name="Ng V."/>
            <person name="Clum A."/>
            <person name="Steindorff A."/>
            <person name="Ohm R."/>
            <person name="Martin F."/>
            <person name="Silar P."/>
            <person name="Natvig D."/>
            <person name="Lalanne C."/>
            <person name="Gautier V."/>
            <person name="Ament-velasquez S.L."/>
            <person name="Kruys A."/>
            <person name="Hutchinson M.I."/>
            <person name="Powell A.J."/>
            <person name="Barry K."/>
            <person name="Miller A.N."/>
            <person name="Grigoriev I.V."/>
            <person name="Debuchy R."/>
            <person name="Gladieux P."/>
            <person name="Thoren M.H."/>
            <person name="Johannesson H."/>
        </authorList>
    </citation>
    <scope>NUCLEOTIDE SEQUENCE</scope>
    <source>
        <strain evidence="2">CBS 232.78</strain>
    </source>
</reference>
<keyword evidence="3" id="KW-1185">Reference proteome</keyword>
<dbReference type="GO" id="GO:0006979">
    <property type="term" value="P:response to oxidative stress"/>
    <property type="evidence" value="ECO:0007669"/>
    <property type="project" value="InterPro"/>
</dbReference>
<dbReference type="AlphaFoldDB" id="A0AAE0N6A5"/>
<proteinExistence type="predicted"/>
<accession>A0AAE0N6A5</accession>
<dbReference type="Proteomes" id="UP001285441">
    <property type="component" value="Unassembled WGS sequence"/>
</dbReference>
<protein>
    <recommendedName>
        <fullName evidence="1">Plant heme peroxidase family profile domain-containing protein</fullName>
    </recommendedName>
</protein>
<dbReference type="PROSITE" id="PS50873">
    <property type="entry name" value="PEROXIDASE_4"/>
    <property type="match status" value="1"/>
</dbReference>
<sequence length="283" mass="31705">MDAPRNYGFVKGRGISWKRPDSRCHAELIIRSENIEGSSDQRVTAAIDVMSQSRSSELVYWMDDDFTRSCLTSQLSKLRLGLYRASDDYTPALDISRGRLVKDHKGTCLDYGRKTPDMCEDADVLIFAAMHAEAVLYVFGFIGANGFIHNVHMNQGSSDFFFRGENGVSQDGGILFEFPDGHWESIFIAFTSQSLETDSSGQLVGSLLSGWFPCKLLAVNRLTWVDDAGRRLESDLKTLANKITVPFHHSNPKPVLSRPRKCQFLVEPWKGPTTLDNNIANKT</sequence>
<comment type="caution">
    <text evidence="2">The sequence shown here is derived from an EMBL/GenBank/DDBJ whole genome shotgun (WGS) entry which is preliminary data.</text>
</comment>